<feature type="region of interest" description="Disordered" evidence="1">
    <location>
        <begin position="20"/>
        <end position="39"/>
    </location>
</feature>
<dbReference type="Proteomes" id="UP000014264">
    <property type="component" value="Unassembled WGS sequence"/>
</dbReference>
<name>A0A829H2L1_LACPA</name>
<sequence>SKDDFDAMMSGYLKESEDRLSVLRRNTEGKRGGRGGRRS</sequence>
<accession>A0A829H2L1</accession>
<gene>
    <name evidence="2" type="ORF">Lpp14_00069</name>
</gene>
<evidence type="ECO:0000313" key="2">
    <source>
        <dbReference type="EMBL" id="EPC69562.1"/>
    </source>
</evidence>
<proteinExistence type="predicted"/>
<dbReference type="EMBL" id="ANJZ01000003">
    <property type="protein sequence ID" value="EPC69562.1"/>
    <property type="molecule type" value="Genomic_DNA"/>
</dbReference>
<protein>
    <recommendedName>
        <fullName evidence="4">RNA-binding protein</fullName>
    </recommendedName>
</protein>
<evidence type="ECO:0000313" key="3">
    <source>
        <dbReference type="Proteomes" id="UP000014264"/>
    </source>
</evidence>
<dbReference type="AlphaFoldDB" id="A0A829H2L1"/>
<feature type="compositionally biased region" description="Basic and acidic residues" evidence="1">
    <location>
        <begin position="20"/>
        <end position="31"/>
    </location>
</feature>
<feature type="non-terminal residue" evidence="2">
    <location>
        <position position="1"/>
    </location>
</feature>
<reference evidence="2 3" key="1">
    <citation type="journal article" date="2013" name="PLoS ONE">
        <title>Lactobacillus paracasei comparative genomics: towards species pan-genome definition and exploitation of diversity.</title>
        <authorList>
            <person name="Smokvina T."/>
            <person name="Wels M."/>
            <person name="Polka J."/>
            <person name="Chervaux C."/>
            <person name="Brisse S."/>
            <person name="Boekhorst J."/>
            <person name="van Hylckama Vlieg J.E."/>
            <person name="Siezen R.J."/>
        </authorList>
    </citation>
    <scope>NUCLEOTIDE SEQUENCE [LARGE SCALE GENOMIC DNA]</scope>
    <source>
        <strain evidence="2 3">Lpp14</strain>
    </source>
</reference>
<organism evidence="2 3">
    <name type="scientific">Lacticaseibacillus paracasei subsp. paracasei Lpp14</name>
    <dbReference type="NCBI Taxonomy" id="1256204"/>
    <lineage>
        <taxon>Bacteria</taxon>
        <taxon>Bacillati</taxon>
        <taxon>Bacillota</taxon>
        <taxon>Bacilli</taxon>
        <taxon>Lactobacillales</taxon>
        <taxon>Lactobacillaceae</taxon>
        <taxon>Lacticaseibacillus</taxon>
    </lineage>
</organism>
<evidence type="ECO:0008006" key="4">
    <source>
        <dbReference type="Google" id="ProtNLM"/>
    </source>
</evidence>
<comment type="caution">
    <text evidence="2">The sequence shown here is derived from an EMBL/GenBank/DDBJ whole genome shotgun (WGS) entry which is preliminary data.</text>
</comment>
<evidence type="ECO:0000256" key="1">
    <source>
        <dbReference type="SAM" id="MobiDB-lite"/>
    </source>
</evidence>